<feature type="non-terminal residue" evidence="1">
    <location>
        <position position="1"/>
    </location>
</feature>
<gene>
    <name evidence="1" type="ORF">DHETER_LOCUS16077</name>
</gene>
<sequence>SWIQFCGQILIFPIRQSNDLGWLCLFFYRMARQRSTFYKPVLGR</sequence>
<name>A0ACA9R3F6_9GLOM</name>
<protein>
    <submittedName>
        <fullName evidence="1">12901_t:CDS:1</fullName>
    </submittedName>
</protein>
<keyword evidence="2" id="KW-1185">Reference proteome</keyword>
<dbReference type="EMBL" id="CAJVPU010059387">
    <property type="protein sequence ID" value="CAG8775259.1"/>
    <property type="molecule type" value="Genomic_DNA"/>
</dbReference>
<evidence type="ECO:0000313" key="1">
    <source>
        <dbReference type="EMBL" id="CAG8775259.1"/>
    </source>
</evidence>
<feature type="non-terminal residue" evidence="1">
    <location>
        <position position="44"/>
    </location>
</feature>
<reference evidence="1" key="1">
    <citation type="submission" date="2021-06" db="EMBL/GenBank/DDBJ databases">
        <authorList>
            <person name="Kallberg Y."/>
            <person name="Tangrot J."/>
            <person name="Rosling A."/>
        </authorList>
    </citation>
    <scope>NUCLEOTIDE SEQUENCE</scope>
    <source>
        <strain evidence="1">IL203A</strain>
    </source>
</reference>
<proteinExistence type="predicted"/>
<accession>A0ACA9R3F6</accession>
<organism evidence="1 2">
    <name type="scientific">Dentiscutata heterogama</name>
    <dbReference type="NCBI Taxonomy" id="1316150"/>
    <lineage>
        <taxon>Eukaryota</taxon>
        <taxon>Fungi</taxon>
        <taxon>Fungi incertae sedis</taxon>
        <taxon>Mucoromycota</taxon>
        <taxon>Glomeromycotina</taxon>
        <taxon>Glomeromycetes</taxon>
        <taxon>Diversisporales</taxon>
        <taxon>Gigasporaceae</taxon>
        <taxon>Dentiscutata</taxon>
    </lineage>
</organism>
<comment type="caution">
    <text evidence="1">The sequence shown here is derived from an EMBL/GenBank/DDBJ whole genome shotgun (WGS) entry which is preliminary data.</text>
</comment>
<dbReference type="Proteomes" id="UP000789702">
    <property type="component" value="Unassembled WGS sequence"/>
</dbReference>
<evidence type="ECO:0000313" key="2">
    <source>
        <dbReference type="Proteomes" id="UP000789702"/>
    </source>
</evidence>